<protein>
    <recommendedName>
        <fullName evidence="5">Translocation and assembly module TamB C-terminal domain-containing protein</fullName>
    </recommendedName>
</protein>
<dbReference type="EMBL" id="BJTG01000001">
    <property type="protein sequence ID" value="GEJ55626.1"/>
    <property type="molecule type" value="Genomic_DNA"/>
</dbReference>
<dbReference type="GO" id="GO:0097347">
    <property type="term" value="C:TAM protein secretion complex"/>
    <property type="evidence" value="ECO:0007669"/>
    <property type="project" value="TreeGrafter"/>
</dbReference>
<comment type="caution">
    <text evidence="6">The sequence shown here is derived from an EMBL/GenBank/DDBJ whole genome shotgun (WGS) entry which is preliminary data.</text>
</comment>
<accession>A0A7I9VGV7</accession>
<evidence type="ECO:0000313" key="7">
    <source>
        <dbReference type="Proteomes" id="UP000503640"/>
    </source>
</evidence>
<dbReference type="InterPro" id="IPR007452">
    <property type="entry name" value="TamB_C"/>
</dbReference>
<keyword evidence="2" id="KW-0812">Transmembrane</keyword>
<name>A0A7I9VGV7_9BACT</name>
<dbReference type="GO" id="GO:0005886">
    <property type="term" value="C:plasma membrane"/>
    <property type="evidence" value="ECO:0007669"/>
    <property type="project" value="InterPro"/>
</dbReference>
<dbReference type="Pfam" id="PF04357">
    <property type="entry name" value="TamB"/>
    <property type="match status" value="1"/>
</dbReference>
<dbReference type="GO" id="GO:0009306">
    <property type="term" value="P:protein secretion"/>
    <property type="evidence" value="ECO:0007669"/>
    <property type="project" value="InterPro"/>
</dbReference>
<dbReference type="Proteomes" id="UP000503640">
    <property type="component" value="Unassembled WGS sequence"/>
</dbReference>
<feature type="domain" description="Translocation and assembly module TamB C-terminal" evidence="5">
    <location>
        <begin position="956"/>
        <end position="1313"/>
    </location>
</feature>
<keyword evidence="7" id="KW-1185">Reference proteome</keyword>
<keyword evidence="4" id="KW-0472">Membrane</keyword>
<evidence type="ECO:0000256" key="1">
    <source>
        <dbReference type="ARBA" id="ARBA00004167"/>
    </source>
</evidence>
<evidence type="ECO:0000313" key="6">
    <source>
        <dbReference type="EMBL" id="GEJ55626.1"/>
    </source>
</evidence>
<evidence type="ECO:0000256" key="3">
    <source>
        <dbReference type="ARBA" id="ARBA00022989"/>
    </source>
</evidence>
<evidence type="ECO:0000259" key="5">
    <source>
        <dbReference type="Pfam" id="PF04357"/>
    </source>
</evidence>
<keyword evidence="3" id="KW-1133">Transmembrane helix</keyword>
<evidence type="ECO:0000256" key="4">
    <source>
        <dbReference type="ARBA" id="ARBA00023136"/>
    </source>
</evidence>
<evidence type="ECO:0000256" key="2">
    <source>
        <dbReference type="ARBA" id="ARBA00022692"/>
    </source>
</evidence>
<proteinExistence type="predicted"/>
<gene>
    <name evidence="6" type="ORF">AMYX_03670</name>
</gene>
<dbReference type="PANTHER" id="PTHR36985:SF1">
    <property type="entry name" value="TRANSLOCATION AND ASSEMBLY MODULE SUBUNIT TAMB"/>
    <property type="match status" value="1"/>
</dbReference>
<sequence length="1315" mass="138187">MIAGVKRKVALAFVSAVLALVGAGLLLVRTRWAGDELCRLAVARAGQVTGLRVRAAGCRVDPFSLSVSARDLALGPESAPLFTAEAVRVRLSPVQALGGKLSLAEVRVTRPRLVAVVPPTPAGRAPVCPPPALRQVEVKRLEVEEGALDLTWPGGARVVAGRFDVRSGPVTRRSRLAALARPGVPRAELEVSASGVRVEAGGRRVEVTEARAAAQLALDLSHLELHVATAELPGASVALAGAVDDLCRPRFDLAAAGEGELGALLALAGHPLPVQGRLAVDAALTGRADQPRVAGEVRLRGAVLDGWGAGDATAAVRYDGRELHVDRLELPTRGGRLVAHGVLRPGAKLGLVAEAQVEGVELGELLGRLQLPGAWVMGRLQGKVRVSGTAAPLQLAGEVGLEVADFRVLDHSWERWRPGEATFLDVPRARLDGEVRVDRDGVHLAAGQLRAARGQAAVHADFHFDDARGFSVATQGGVDLSALRHLGPVPVGGLARLERAVVRAAPYGNPHAEAHAAVQSLRFLDLDLGDAAADLSYDGFVLSVAGVEGRRGATRYHAATTVDLGADPVRVRDGRLAATGRWRDLFEAVMPWLPAAVHARDALDGEVSVRATAHGPAAALDAEFQAELGPGELGGRAYDRGQLSGRVEAGAAAVLERAALGRGDGVVRGSGRVAFAPPFAWDLRARAEGLPLAALKLPGEGWQGRLDATGTVQGSWESPRVEASGRARDAAVAQVPVGAVDLGAHLDGAALALSARGEGVRVEVTGRTDGAQAFHARAEVDLADALRFAPGGPPAGLHARVRGAGAADGVLGEPAAARGELRLDEVRAGYGDFQVAGTGPAVVAFDRGRVSLRPLTLRGANTELTVEGTRAADGALAAGARGEVDLRLLAGLLPGVTEPRGRLELAARASGTLADPLLVGTGQLRDAGFRFKELPIALSGLAGDLAFSQNRMLFDGLTAAVNGGRAELSGEVELVRLFPARVRVTADVDEASVRVPEWLPAVVSGRLEAAGTWEDMLLSGKLHVLRARYTEPVELERRLVEVQRRRPPPRPVDRAGAWLRLDLAMAVDGDARVENDLVRGLVRGELTVTGTAAAPGVVGTLTMEEGSRATFRGNEFILTHAVVDFTDRSRLRMSFDAHGEAQVRDYQVFMHLTGPYEDPTVQLTSQPALSQQDLVTLLSLGYTARDTAAAGGVSGVATAAAAQALMSASGLDDQVKRFMPRGGPLRDFAVRITSAYSEGSGQVEPRAEFESKVVDDRFRLRYQAPLGGARGQRAQAEMRLSSHTSIQYQWDNDTPGVSAAGDHGLDLKLRWEWND</sequence>
<dbReference type="PANTHER" id="PTHR36985">
    <property type="entry name" value="TRANSLOCATION AND ASSEMBLY MODULE SUBUNIT TAMB"/>
    <property type="match status" value="1"/>
</dbReference>
<reference evidence="7" key="1">
    <citation type="journal article" date="2020" name="Appl. Environ. Microbiol.">
        <title>Diazotrophic Anaeromyxobacter Isolates from Soils.</title>
        <authorList>
            <person name="Masuda Y."/>
            <person name="Yamanaka H."/>
            <person name="Xu Z.X."/>
            <person name="Shiratori Y."/>
            <person name="Aono T."/>
            <person name="Amachi S."/>
            <person name="Senoo K."/>
            <person name="Itoh H."/>
        </authorList>
    </citation>
    <scope>NUCLEOTIDE SEQUENCE [LARGE SCALE GENOMIC DNA]</scope>
    <source>
        <strain evidence="7">R267</strain>
    </source>
</reference>
<comment type="subcellular location">
    <subcellularLocation>
        <location evidence="1">Membrane</location>
        <topology evidence="1">Single-pass membrane protein</topology>
    </subcellularLocation>
</comment>
<organism evidence="6 7">
    <name type="scientific">Anaeromyxobacter diazotrophicus</name>
    <dbReference type="NCBI Taxonomy" id="2590199"/>
    <lineage>
        <taxon>Bacteria</taxon>
        <taxon>Pseudomonadati</taxon>
        <taxon>Myxococcota</taxon>
        <taxon>Myxococcia</taxon>
        <taxon>Myxococcales</taxon>
        <taxon>Cystobacterineae</taxon>
        <taxon>Anaeromyxobacteraceae</taxon>
        <taxon>Anaeromyxobacter</taxon>
    </lineage>
</organism>